<keyword evidence="12" id="KW-1185">Reference proteome</keyword>
<reference evidence="11 12" key="1">
    <citation type="journal article" date="2018" name="Gigascience">
        <title>Genomes of trombidid mites reveal novel predicted allergens and laterally-transferred genes associated with secondary metabolism.</title>
        <authorList>
            <person name="Dong X."/>
            <person name="Chaisiri K."/>
            <person name="Xia D."/>
            <person name="Armstrong S.D."/>
            <person name="Fang Y."/>
            <person name="Donnelly M.J."/>
            <person name="Kadowaki T."/>
            <person name="McGarry J.W."/>
            <person name="Darby A.C."/>
            <person name="Makepeace B.L."/>
        </authorList>
    </citation>
    <scope>NUCLEOTIDE SEQUENCE [LARGE SCALE GENOMIC DNA]</scope>
    <source>
        <strain evidence="11">UoL-UT</strain>
    </source>
</reference>
<dbReference type="EMBL" id="NCKV01000326">
    <property type="protein sequence ID" value="RWS30935.1"/>
    <property type="molecule type" value="Genomic_DNA"/>
</dbReference>
<keyword evidence="3" id="KW-0862">Zinc</keyword>
<dbReference type="GO" id="GO:0043565">
    <property type="term" value="F:sequence-specific DNA binding"/>
    <property type="evidence" value="ECO:0007669"/>
    <property type="project" value="InterPro"/>
</dbReference>
<evidence type="ECO:0000256" key="9">
    <source>
        <dbReference type="SAM" id="MobiDB-lite"/>
    </source>
</evidence>
<comment type="caution">
    <text evidence="11">The sequence shown here is derived from an EMBL/GenBank/DDBJ whole genome shotgun (WGS) entry which is preliminary data.</text>
</comment>
<evidence type="ECO:0000256" key="5">
    <source>
        <dbReference type="ARBA" id="ARBA00023125"/>
    </source>
</evidence>
<evidence type="ECO:0000259" key="10">
    <source>
        <dbReference type="PROSITE" id="PS51030"/>
    </source>
</evidence>
<dbReference type="InterPro" id="IPR013088">
    <property type="entry name" value="Znf_NHR/GATA"/>
</dbReference>
<dbReference type="AlphaFoldDB" id="A0A443STR1"/>
<evidence type="ECO:0000313" key="11">
    <source>
        <dbReference type="EMBL" id="RWS30935.1"/>
    </source>
</evidence>
<dbReference type="GO" id="GO:0008270">
    <property type="term" value="F:zinc ion binding"/>
    <property type="evidence" value="ECO:0007669"/>
    <property type="project" value="UniProtKB-KW"/>
</dbReference>
<dbReference type="Gene3D" id="3.30.50.10">
    <property type="entry name" value="Erythroid Transcription Factor GATA-1, subunit A"/>
    <property type="match status" value="2"/>
</dbReference>
<dbReference type="InterPro" id="IPR050200">
    <property type="entry name" value="Nuclear_hormone_rcpt_NR3"/>
</dbReference>
<protein>
    <submittedName>
        <fullName evidence="11">Nuclear receptor ROR-beta-like protein</fullName>
    </submittedName>
</protein>
<evidence type="ECO:0000256" key="7">
    <source>
        <dbReference type="ARBA" id="ARBA00023170"/>
    </source>
</evidence>
<keyword evidence="8" id="KW-0539">Nucleus</keyword>
<feature type="compositionally biased region" description="Polar residues" evidence="9">
    <location>
        <begin position="336"/>
        <end position="345"/>
    </location>
</feature>
<dbReference type="PROSITE" id="PS51030">
    <property type="entry name" value="NUCLEAR_REC_DBD_2"/>
    <property type="match status" value="1"/>
</dbReference>
<name>A0A443STR1_9ACAR</name>
<dbReference type="VEuPathDB" id="VectorBase:LDEU001106"/>
<dbReference type="STRING" id="299467.A0A443STR1"/>
<keyword evidence="6" id="KW-0804">Transcription</keyword>
<feature type="region of interest" description="Disordered" evidence="9">
    <location>
        <begin position="152"/>
        <end position="181"/>
    </location>
</feature>
<evidence type="ECO:0000256" key="1">
    <source>
        <dbReference type="ARBA" id="ARBA00022723"/>
    </source>
</evidence>
<proteinExistence type="predicted"/>
<keyword evidence="5" id="KW-0238">DNA-binding</keyword>
<evidence type="ECO:0000256" key="6">
    <source>
        <dbReference type="ARBA" id="ARBA00023163"/>
    </source>
</evidence>
<keyword evidence="7 11" id="KW-0675">Receptor</keyword>
<dbReference type="SMART" id="SM00399">
    <property type="entry name" value="ZnF_C4"/>
    <property type="match status" value="1"/>
</dbReference>
<feature type="region of interest" description="Disordered" evidence="9">
    <location>
        <begin position="327"/>
        <end position="383"/>
    </location>
</feature>
<keyword evidence="4" id="KW-0805">Transcription regulation</keyword>
<evidence type="ECO:0000256" key="8">
    <source>
        <dbReference type="ARBA" id="ARBA00023242"/>
    </source>
</evidence>
<evidence type="ECO:0000256" key="3">
    <source>
        <dbReference type="ARBA" id="ARBA00022833"/>
    </source>
</evidence>
<feature type="compositionally biased region" description="Low complexity" evidence="9">
    <location>
        <begin position="159"/>
        <end position="181"/>
    </location>
</feature>
<dbReference type="Pfam" id="PF00105">
    <property type="entry name" value="zf-C4"/>
    <property type="match status" value="2"/>
</dbReference>
<dbReference type="InterPro" id="IPR001628">
    <property type="entry name" value="Znf_hrmn_rcpt"/>
</dbReference>
<dbReference type="GO" id="GO:0003700">
    <property type="term" value="F:DNA-binding transcription factor activity"/>
    <property type="evidence" value="ECO:0007669"/>
    <property type="project" value="InterPro"/>
</dbReference>
<evidence type="ECO:0000256" key="4">
    <source>
        <dbReference type="ARBA" id="ARBA00023015"/>
    </source>
</evidence>
<dbReference type="Proteomes" id="UP000288716">
    <property type="component" value="Unassembled WGS sequence"/>
</dbReference>
<accession>A0A443STR1</accession>
<organism evidence="11 12">
    <name type="scientific">Leptotrombidium deliense</name>
    <dbReference type="NCBI Taxonomy" id="299467"/>
    <lineage>
        <taxon>Eukaryota</taxon>
        <taxon>Metazoa</taxon>
        <taxon>Ecdysozoa</taxon>
        <taxon>Arthropoda</taxon>
        <taxon>Chelicerata</taxon>
        <taxon>Arachnida</taxon>
        <taxon>Acari</taxon>
        <taxon>Acariformes</taxon>
        <taxon>Trombidiformes</taxon>
        <taxon>Prostigmata</taxon>
        <taxon>Anystina</taxon>
        <taxon>Parasitengona</taxon>
        <taxon>Trombiculoidea</taxon>
        <taxon>Trombiculidae</taxon>
        <taxon>Leptotrombidium</taxon>
    </lineage>
</organism>
<gene>
    <name evidence="11" type="ORF">B4U80_10314</name>
</gene>
<sequence>MNQLCKVCGEPAAGYHFGAFTCEGCKVSISEADSRGPHVYSVASCTYSNSFFGRTYNNLAALGDCKNNGQCVINKKNRTSCKSCRLKKCLMVGMSKSGSRYGRRSNWFKIHCLIQDQAEMNSRLAEQGVIAANGQFSQAFNENKDLVSQYKSETIKDTNSSSSVQNASSNGESPNSNESCNRALPSPYSSLFEAAKANGFTPRYDPSSPRADRKECFAFPNSSLPLSPVSPLSPLNPATRFFFQSAASLFGKGMNGVHKLCNGEVSYAPYQPRYLPLQPLHPVLKTSNREGPLVELVYADVAEQEKPIDLTVKKECESANKLFTPNLTHTKYENGDSGNEVNNNAAPLDLTSKRSPEPETNDSSPFEDHSDEEAENEDFDESK</sequence>
<evidence type="ECO:0000313" key="12">
    <source>
        <dbReference type="Proteomes" id="UP000288716"/>
    </source>
</evidence>
<dbReference type="PRINTS" id="PR00047">
    <property type="entry name" value="STROIDFINGER"/>
</dbReference>
<dbReference type="PANTHER" id="PTHR48092">
    <property type="entry name" value="KNIRPS-RELATED PROTEIN-RELATED"/>
    <property type="match status" value="1"/>
</dbReference>
<evidence type="ECO:0000256" key="2">
    <source>
        <dbReference type="ARBA" id="ARBA00022771"/>
    </source>
</evidence>
<keyword evidence="1" id="KW-0479">Metal-binding</keyword>
<feature type="compositionally biased region" description="Acidic residues" evidence="9">
    <location>
        <begin position="369"/>
        <end position="383"/>
    </location>
</feature>
<dbReference type="OrthoDB" id="6509134at2759"/>
<dbReference type="SUPFAM" id="SSF57716">
    <property type="entry name" value="Glucocorticoid receptor-like (DNA-binding domain)"/>
    <property type="match status" value="2"/>
</dbReference>
<keyword evidence="2" id="KW-0863">Zinc-finger</keyword>
<feature type="domain" description="Nuclear receptor" evidence="10">
    <location>
        <begin position="2"/>
        <end position="101"/>
    </location>
</feature>